<name>A0A841QAW7_9PROT</name>
<keyword evidence="3" id="KW-1185">Reference proteome</keyword>
<evidence type="ECO:0000259" key="1">
    <source>
        <dbReference type="Pfam" id="PF18431"/>
    </source>
</evidence>
<comment type="caution">
    <text evidence="2">The sequence shown here is derived from an EMBL/GenBank/DDBJ whole genome shotgun (WGS) entry which is preliminary data.</text>
</comment>
<dbReference type="Pfam" id="PF18431">
    <property type="entry name" value="RNAse_A_bac"/>
    <property type="match status" value="1"/>
</dbReference>
<evidence type="ECO:0000313" key="2">
    <source>
        <dbReference type="EMBL" id="MBB6455570.1"/>
    </source>
</evidence>
<protein>
    <recommendedName>
        <fullName evidence="1">Bacterial CdiA-CT RNAse A domain-containing protein</fullName>
    </recommendedName>
</protein>
<accession>A0A841QAW7</accession>
<dbReference type="Proteomes" id="UP000578000">
    <property type="component" value="Unassembled WGS sequence"/>
</dbReference>
<proteinExistence type="predicted"/>
<feature type="domain" description="Bacterial CdiA-CT RNAse A" evidence="1">
    <location>
        <begin position="149"/>
        <end position="256"/>
    </location>
</feature>
<organism evidence="2 3">
    <name type="scientific">Acetobacter lovaniensis</name>
    <dbReference type="NCBI Taxonomy" id="104100"/>
    <lineage>
        <taxon>Bacteria</taxon>
        <taxon>Pseudomonadati</taxon>
        <taxon>Pseudomonadota</taxon>
        <taxon>Alphaproteobacteria</taxon>
        <taxon>Acetobacterales</taxon>
        <taxon>Acetobacteraceae</taxon>
        <taxon>Acetobacter</taxon>
    </lineage>
</organism>
<gene>
    <name evidence="2" type="ORF">HNR55_000131</name>
</gene>
<dbReference type="AlphaFoldDB" id="A0A841QAW7"/>
<dbReference type="InterPro" id="IPR041436">
    <property type="entry name" value="RNAse_A_bac"/>
</dbReference>
<evidence type="ECO:0000313" key="3">
    <source>
        <dbReference type="Proteomes" id="UP000578000"/>
    </source>
</evidence>
<reference evidence="2 3" key="1">
    <citation type="submission" date="2020-08" db="EMBL/GenBank/DDBJ databases">
        <title>Genomic Encyclopedia of Type Strains, Phase IV (KMG-IV): sequencing the most valuable type-strain genomes for metagenomic binning, comparative biology and taxonomic classification.</title>
        <authorList>
            <person name="Goeker M."/>
        </authorList>
    </citation>
    <scope>NUCLEOTIDE SEQUENCE [LARGE SCALE GENOMIC DNA]</scope>
    <source>
        <strain evidence="2 3">DSM 4491</strain>
    </source>
</reference>
<dbReference type="EMBL" id="JACHIE010000001">
    <property type="protein sequence ID" value="MBB6455570.1"/>
    <property type="molecule type" value="Genomic_DNA"/>
</dbReference>
<sequence length="260" mass="29524">MDIELEPWLRPCTTIVLSHHTDDDILDMFPRLKNLGASAFGEDADTFGETLYDVIHDEPYTRDLTFKVQTVHELKTLLAYSKEDLQRVSSVVLGIDPTAKVTDPPDWGDLPNLWAFWCAVLFSFQNDPEVEAGKEIDLEPLNHLGAGGYVLSNHVALTDERIAYRFTVEKRPAVSCFASAKEAEDVIGRVLHENGHKIDNWLKTARKGAKLEVEGRVSEEGAFIIRATDRERRRARSIQIVIVNEVLNGLVYYIHTFRLY</sequence>